<evidence type="ECO:0000313" key="1">
    <source>
        <dbReference type="EMBL" id="KII75328.1"/>
    </source>
</evidence>
<dbReference type="EMBL" id="JTKH01000025">
    <property type="protein sequence ID" value="KII75328.1"/>
    <property type="molecule type" value="Genomic_DNA"/>
</dbReference>
<sequence length="586" mass="67046">MPERLELTKNAHFYLPKTEITDDVIRGIMEGASDNIEEGGSYLIDVFRQEKVSEENDLNYVYSVKVFPSVKPVYFLDDEIEDRIHAYIIIIEYDGHYAFLKKSCSNITELIKENFDLIGSSELSRTFNHDAEYQKMALRNMTISDRAMRARSYEAADLKGLLSTHSAGRSIPYYLKIRQGASIKSISGTGRIVEASQRISIDDIALWVKEQVNLLANATDNEFLEAFAKKVELIDVLAITSPNALLIESTQLSERIEKDSLIIKYKSRRGKTITVSNRVKQKLYQELEKTYEINENYEIVGHSTDAKIRRNPKTLTLQSKKLTNYRLVENGKDITLQRYIVKNGFYSITFSDPKYMYFMGACFQDSSGVSEINSILDILKPIGDMTQITSEKGNFSSDQELFESGSMFELIERLHEQDNYVFCDDLGIEWADHITFNIDEGCISFIHSKHGDLTTSASKLHDVVGQGIKNLGNMFFTQQQFVQRIEDKFNNLYSNNGTQTQIRRVRQGNMTNVETDLGDLLKNYQLHRKCILSCSFMSKSEIEAQFRRIQNGENVPGHITQLLWIISSFAHAVRDMNAIPIIYCAP</sequence>
<organism evidence="1 2">
    <name type="scientific">Vibrio renipiscarius</name>
    <dbReference type="NCBI Taxonomy" id="1461322"/>
    <lineage>
        <taxon>Bacteria</taxon>
        <taxon>Pseudomonadati</taxon>
        <taxon>Pseudomonadota</taxon>
        <taxon>Gammaproteobacteria</taxon>
        <taxon>Vibrionales</taxon>
        <taxon>Vibrionaceae</taxon>
        <taxon>Vibrio</taxon>
    </lineage>
</organism>
<reference evidence="1 2" key="1">
    <citation type="submission" date="2014-11" db="EMBL/GenBank/DDBJ databases">
        <title>Draft Genome Sequence of Vibrio piscirenalis strains CECT 8603T and CECT 8604, two marine Gammaproteobacterium isolated from cultured gilthead sea bream (Sparus aurata).</title>
        <authorList>
            <person name="Arahal D.R."/>
            <person name="Rodrigo-Torres L."/>
            <person name="Lucena T."/>
            <person name="Pujalte M.J."/>
        </authorList>
    </citation>
    <scope>NUCLEOTIDE SEQUENCE [LARGE SCALE GENOMIC DNA]</scope>
    <source>
        <strain evidence="1 2">DCR 1-4-2</strain>
    </source>
</reference>
<comment type="caution">
    <text evidence="1">The sequence shown here is derived from an EMBL/GenBank/DDBJ whole genome shotgun (WGS) entry which is preliminary data.</text>
</comment>
<dbReference type="Proteomes" id="UP000031672">
    <property type="component" value="Unassembled WGS sequence"/>
</dbReference>
<dbReference type="OrthoDB" id="5194627at2"/>
<proteinExistence type="predicted"/>
<gene>
    <name evidence="1" type="ORF">OJ16_18745</name>
</gene>
<accession>A0A0C2NRG8</accession>
<dbReference type="STRING" id="1461322.OJ16_18745"/>
<keyword evidence="2" id="KW-1185">Reference proteome</keyword>
<name>A0A0C2NRG8_9VIBR</name>
<protein>
    <submittedName>
        <fullName evidence="1">Uncharacterized protein</fullName>
    </submittedName>
</protein>
<evidence type="ECO:0000313" key="2">
    <source>
        <dbReference type="Proteomes" id="UP000031672"/>
    </source>
</evidence>
<dbReference type="RefSeq" id="WP_040992910.1">
    <property type="nucleotide sequence ID" value="NZ_JTKH01000025.1"/>
</dbReference>
<dbReference type="AlphaFoldDB" id="A0A0C2NRG8"/>
<accession>A0A0C2K077</accession>